<dbReference type="InterPro" id="IPR012944">
    <property type="entry name" value="SusD_RagB_dom"/>
</dbReference>
<dbReference type="Gene3D" id="1.25.40.390">
    <property type="match status" value="1"/>
</dbReference>
<evidence type="ECO:0000313" key="10">
    <source>
        <dbReference type="Proteomes" id="UP001165489"/>
    </source>
</evidence>
<evidence type="ECO:0000259" key="7">
    <source>
        <dbReference type="Pfam" id="PF07980"/>
    </source>
</evidence>
<evidence type="ECO:0000313" key="9">
    <source>
        <dbReference type="EMBL" id="MCH7410425.1"/>
    </source>
</evidence>
<keyword evidence="4" id="KW-0472">Membrane</keyword>
<dbReference type="EMBL" id="JAKZGP010000037">
    <property type="protein sequence ID" value="MCH7410425.1"/>
    <property type="molecule type" value="Genomic_DNA"/>
</dbReference>
<dbReference type="SUPFAM" id="SSF48452">
    <property type="entry name" value="TPR-like"/>
    <property type="match status" value="1"/>
</dbReference>
<feature type="domain" description="SusD-like N-terminal" evidence="8">
    <location>
        <begin position="85"/>
        <end position="220"/>
    </location>
</feature>
<reference evidence="9" key="1">
    <citation type="submission" date="2022-03" db="EMBL/GenBank/DDBJ databases">
        <title>De novo assembled genomes of Belliella spp. (Cyclobacteriaceae) strains.</title>
        <authorList>
            <person name="Szabo A."/>
            <person name="Korponai K."/>
            <person name="Felfoldi T."/>
        </authorList>
    </citation>
    <scope>NUCLEOTIDE SEQUENCE</scope>
    <source>
        <strain evidence="9">DSM 111904</strain>
    </source>
</reference>
<sequence length="517" mass="58279">MKVLKYLSLALLILSSACSEDFTNVIPQGSVTSGNYWQSEEDAINAANGLYQHWDNDHLFGRGIMYFIAACDDFHQGRTDAAASAIRNFQATGQEGRIAQIYPLLYTVIQRANTVLRYVPNMNINQDVKNRVLGEAYFARAHAYLWLSPRYGDHRAGIPIVTVENMDDLKFTRPAHVIENYRLIEQDLLQAAELLPYFTTYNSSDLGRAHKDAAYAYLAKNALYWAGHENGKWADAVRYADMVINSPTDRRLINTGNPEVDFESVFYVNNNFSSEYVFSTVSSKERGQILPGVMLENTGWGLYNGWGTFSPTLELYNAFESGDARKKATLLAFGDEFTFLGNPRRYYSGNSWTGIQFNKYMHPYRFPQDVHLNPNGDYPTTDLNVPLIRFAEILLIKAEALIMQGQNGDEPINLVRSRAGLAPKTGATLSDLKQERRVELAGEYADRHLDLVRWGDAQAAYARPATGRNHANKTNPDSGFEVYQTWPARTFNPAIHHVWPIPPNTISVSGIAQNEGW</sequence>
<feature type="domain" description="RagB/SusD" evidence="7">
    <location>
        <begin position="303"/>
        <end position="517"/>
    </location>
</feature>
<keyword evidence="5" id="KW-0998">Cell outer membrane</keyword>
<dbReference type="InterPro" id="IPR011990">
    <property type="entry name" value="TPR-like_helical_dom_sf"/>
</dbReference>
<dbReference type="Pfam" id="PF14322">
    <property type="entry name" value="SusD-like_3"/>
    <property type="match status" value="1"/>
</dbReference>
<evidence type="ECO:0000256" key="4">
    <source>
        <dbReference type="ARBA" id="ARBA00023136"/>
    </source>
</evidence>
<keyword evidence="10" id="KW-1185">Reference proteome</keyword>
<gene>
    <name evidence="9" type="ORF">MM239_13540</name>
</gene>
<feature type="signal peptide" evidence="6">
    <location>
        <begin position="1"/>
        <end position="19"/>
    </location>
</feature>
<evidence type="ECO:0000259" key="8">
    <source>
        <dbReference type="Pfam" id="PF14322"/>
    </source>
</evidence>
<protein>
    <submittedName>
        <fullName evidence="9">RagB/SusD family nutrient uptake outer membrane protein</fullName>
    </submittedName>
</protein>
<comment type="subcellular location">
    <subcellularLocation>
        <location evidence="1">Cell outer membrane</location>
    </subcellularLocation>
</comment>
<comment type="similarity">
    <text evidence="2">Belongs to the SusD family.</text>
</comment>
<comment type="caution">
    <text evidence="9">The sequence shown here is derived from an EMBL/GenBank/DDBJ whole genome shotgun (WGS) entry which is preliminary data.</text>
</comment>
<evidence type="ECO:0000256" key="2">
    <source>
        <dbReference type="ARBA" id="ARBA00006275"/>
    </source>
</evidence>
<keyword evidence="3 6" id="KW-0732">Signal</keyword>
<dbReference type="PROSITE" id="PS51257">
    <property type="entry name" value="PROKAR_LIPOPROTEIN"/>
    <property type="match status" value="1"/>
</dbReference>
<evidence type="ECO:0000256" key="3">
    <source>
        <dbReference type="ARBA" id="ARBA00022729"/>
    </source>
</evidence>
<dbReference type="Proteomes" id="UP001165489">
    <property type="component" value="Unassembled WGS sequence"/>
</dbReference>
<name>A0ABS9V353_9BACT</name>
<evidence type="ECO:0000256" key="1">
    <source>
        <dbReference type="ARBA" id="ARBA00004442"/>
    </source>
</evidence>
<feature type="chain" id="PRO_5045523285" evidence="6">
    <location>
        <begin position="20"/>
        <end position="517"/>
    </location>
</feature>
<dbReference type="Pfam" id="PF07980">
    <property type="entry name" value="SusD_RagB"/>
    <property type="match status" value="1"/>
</dbReference>
<proteinExistence type="inferred from homology"/>
<evidence type="ECO:0000256" key="5">
    <source>
        <dbReference type="ARBA" id="ARBA00023237"/>
    </source>
</evidence>
<evidence type="ECO:0000256" key="6">
    <source>
        <dbReference type="SAM" id="SignalP"/>
    </source>
</evidence>
<organism evidence="9 10">
    <name type="scientific">Belliella filtrata</name>
    <dbReference type="NCBI Taxonomy" id="2923435"/>
    <lineage>
        <taxon>Bacteria</taxon>
        <taxon>Pseudomonadati</taxon>
        <taxon>Bacteroidota</taxon>
        <taxon>Cytophagia</taxon>
        <taxon>Cytophagales</taxon>
        <taxon>Cyclobacteriaceae</taxon>
        <taxon>Belliella</taxon>
    </lineage>
</organism>
<dbReference type="RefSeq" id="WP_241348789.1">
    <property type="nucleotide sequence ID" value="NZ_JAKZGP010000037.1"/>
</dbReference>
<dbReference type="InterPro" id="IPR033985">
    <property type="entry name" value="SusD-like_N"/>
</dbReference>
<accession>A0ABS9V353</accession>